<dbReference type="Proteomes" id="UP000563426">
    <property type="component" value="Unassembled WGS sequence"/>
</dbReference>
<gene>
    <name evidence="2" type="ORF">HMI49_37870</name>
    <name evidence="1" type="ORF">HNS30_35920</name>
</gene>
<name>A0A3A8H564_9BACT</name>
<sequence length="63" mass="6631">MTLTEMLPLPLAAVEIGPLGEQLAAAGGLVITAAAALWAAWTRPAQQPAPVPVPVRRNPPRRR</sequence>
<reference evidence="3 4" key="1">
    <citation type="submission" date="2020-05" db="EMBL/GenBank/DDBJ databases">
        <authorList>
            <person name="Whitworth D."/>
        </authorList>
    </citation>
    <scope>NUCLEOTIDE SEQUENCE [LARGE SCALE GENOMIC DNA]</scope>
    <source>
        <strain evidence="2 4">AB043B</strain>
        <strain evidence="1 3">CA046A</strain>
    </source>
</reference>
<accession>A0A3A8H564</accession>
<dbReference type="Proteomes" id="UP000528460">
    <property type="component" value="Unassembled WGS sequence"/>
</dbReference>
<dbReference type="RefSeq" id="WP_120529951.1">
    <property type="nucleotide sequence ID" value="NZ_JABFJV010000393.1"/>
</dbReference>
<evidence type="ECO:0000313" key="4">
    <source>
        <dbReference type="Proteomes" id="UP000563426"/>
    </source>
</evidence>
<protein>
    <submittedName>
        <fullName evidence="2">Uncharacterized protein</fullName>
    </submittedName>
</protein>
<comment type="caution">
    <text evidence="2">The sequence shown here is derived from an EMBL/GenBank/DDBJ whole genome shotgun (WGS) entry which is preliminary data.</text>
</comment>
<evidence type="ECO:0000313" key="1">
    <source>
        <dbReference type="EMBL" id="NOK14429.1"/>
    </source>
</evidence>
<keyword evidence="4" id="KW-1185">Reference proteome</keyword>
<evidence type="ECO:0000313" key="3">
    <source>
        <dbReference type="Proteomes" id="UP000528460"/>
    </source>
</evidence>
<dbReference type="EMBL" id="JABFJW010000470">
    <property type="protein sequence ID" value="NOK14429.1"/>
    <property type="molecule type" value="Genomic_DNA"/>
</dbReference>
<proteinExistence type="predicted"/>
<dbReference type="EMBL" id="JABFJV010000393">
    <property type="protein sequence ID" value="NOK38970.1"/>
    <property type="molecule type" value="Genomic_DNA"/>
</dbReference>
<organism evidence="2 4">
    <name type="scientific">Corallococcus exercitus</name>
    <dbReference type="NCBI Taxonomy" id="2316736"/>
    <lineage>
        <taxon>Bacteria</taxon>
        <taxon>Pseudomonadati</taxon>
        <taxon>Myxococcota</taxon>
        <taxon>Myxococcia</taxon>
        <taxon>Myxococcales</taxon>
        <taxon>Cystobacterineae</taxon>
        <taxon>Myxococcaceae</taxon>
        <taxon>Corallococcus</taxon>
    </lineage>
</organism>
<evidence type="ECO:0000313" key="2">
    <source>
        <dbReference type="EMBL" id="NOK38970.1"/>
    </source>
</evidence>
<dbReference type="AlphaFoldDB" id="A0A3A8H564"/>